<comment type="function">
    <text evidence="8">3'-5' exoribonuclease that releases 5'-nucleoside monophosphates and is involved in maturation of structured RNAs.</text>
</comment>
<dbReference type="InterPro" id="IPR003029">
    <property type="entry name" value="S1_domain"/>
</dbReference>
<dbReference type="CDD" id="cd04471">
    <property type="entry name" value="S1_RNase_R"/>
    <property type="match status" value="1"/>
</dbReference>
<dbReference type="InterPro" id="IPR050180">
    <property type="entry name" value="RNR_Ribonuclease"/>
</dbReference>
<evidence type="ECO:0000256" key="8">
    <source>
        <dbReference type="HAMAP-Rule" id="MF_01895"/>
    </source>
</evidence>
<comment type="similarity">
    <text evidence="8">Belongs to the RNR ribonuclease family. RNase R subfamily.</text>
</comment>
<dbReference type="InterPro" id="IPR004476">
    <property type="entry name" value="RNase_II/RNase_R"/>
</dbReference>
<dbReference type="InterPro" id="IPR011129">
    <property type="entry name" value="CSD"/>
</dbReference>
<reference evidence="11" key="1">
    <citation type="journal article" date="2014" name="Gene">
        <title>Genome-guided analysis of transformation efficiency and carbon dioxide assimilation by Moorella thermoacetica Y72.</title>
        <authorList>
            <person name="Tsukahara K."/>
            <person name="Kita A."/>
            <person name="Nakashimada Y."/>
            <person name="Hoshino T."/>
            <person name="Murakami K."/>
        </authorList>
    </citation>
    <scope>NUCLEOTIDE SEQUENCE [LARGE SCALE GENOMIC DNA]</scope>
    <source>
        <strain evidence="11">Y72</strain>
    </source>
</reference>
<dbReference type="RefSeq" id="WP_025773789.1">
    <property type="nucleotide sequence ID" value="NZ_DF238840.1"/>
</dbReference>
<comment type="catalytic activity">
    <reaction evidence="1 8">
        <text>Exonucleolytic cleavage in the 3'- to 5'-direction to yield nucleoside 5'-phosphates.</text>
        <dbReference type="EC" id="3.1.13.1"/>
    </reaction>
</comment>
<evidence type="ECO:0000256" key="7">
    <source>
        <dbReference type="ARBA" id="ARBA00022884"/>
    </source>
</evidence>
<keyword evidence="7 8" id="KW-0694">RNA-binding</keyword>
<evidence type="ECO:0000256" key="1">
    <source>
        <dbReference type="ARBA" id="ARBA00001849"/>
    </source>
</evidence>
<dbReference type="Proteomes" id="UP000063718">
    <property type="component" value="Unassembled WGS sequence"/>
</dbReference>
<dbReference type="HAMAP" id="MF_01895">
    <property type="entry name" value="RNase_R"/>
    <property type="match status" value="1"/>
</dbReference>
<dbReference type="GO" id="GO:0003723">
    <property type="term" value="F:RNA binding"/>
    <property type="evidence" value="ECO:0007669"/>
    <property type="project" value="UniProtKB-UniRule"/>
</dbReference>
<dbReference type="GO" id="GO:0006402">
    <property type="term" value="P:mRNA catabolic process"/>
    <property type="evidence" value="ECO:0007669"/>
    <property type="project" value="TreeGrafter"/>
</dbReference>
<dbReference type="SUPFAM" id="SSF50249">
    <property type="entry name" value="Nucleic acid-binding proteins"/>
    <property type="match status" value="4"/>
</dbReference>
<evidence type="ECO:0000259" key="10">
    <source>
        <dbReference type="PROSITE" id="PS50126"/>
    </source>
</evidence>
<dbReference type="Pfam" id="PF00575">
    <property type="entry name" value="S1"/>
    <property type="match status" value="1"/>
</dbReference>
<dbReference type="EC" id="3.1.13.1" evidence="8"/>
<comment type="subcellular location">
    <subcellularLocation>
        <location evidence="2 8">Cytoplasm</location>
    </subcellularLocation>
</comment>
<keyword evidence="3 8" id="KW-0963">Cytoplasm</keyword>
<dbReference type="NCBIfam" id="TIGR00358">
    <property type="entry name" value="3_prime_RNase"/>
    <property type="match status" value="1"/>
</dbReference>
<sequence length="770" mass="86856">MDREEILTLMRARSYRPLTASELMVALGIEDEGAFMELLHSLEQEGYIVRTRKDKYGLPEKMGLVSGRLQASPRGYAFVVPLDKDREDLYIGALNINGAMHGDLVLARVLPGTTGRRQEGEIIRVLQRVNKRVVGTFDATRNLDFVIPDDARLHQDIIIPAGASLEARDRDKVVVEITRWPEARRSPEGRVIQVLGQTGAPGVDVLSIIKKYGLETEFPPEVIREAEEISRDLEPGELAKRRDLRDWRLVTIDGADARDLDDAVSLERRPDGSYLLGVHIADVSFYVREGRPLDREAFNRGTSVYFVDRVIPMLPARLSNDICSLNAGEDRLAITALMTISPAGTVKDYELFPSVIRVRERMTYDDVRRILEDKDPELMERYRELVPDFQLMARLAAILRRRRRRRGAIDFDFPEAKVKLDDQGLPVAIIPRQRTVAEGIIEEFMIVANEVVARHLYELAVPAVYRVHEEPAPDKLEALNTFLAYFGLHIKPNREGRVRPRAFQEILAAVKGRPEERVISTVMLRSMMHARYAGDCLGHFGLASPYYCHFTSPIRRYPDLVVHRILRETWSPAGFSAERMAQLSAFVALAAVQASEREKLAEEAERESLDMKKVQYMERHVGATFAGVISGVVPYGFFVELENTVEGLVHVSTLTDDYYHYQEDQLALVGEHTGKSYRIGQPVTVLVTRVSVDARQVDFELVKPEEEKTGPVWGYGAKVKGHPVKAREREAGPSGGKARKKAMTMAGGKTGSKGKGKARVRRNKGTRRRK</sequence>
<proteinExistence type="inferred from homology"/>
<dbReference type="PANTHER" id="PTHR23355">
    <property type="entry name" value="RIBONUCLEASE"/>
    <property type="match status" value="1"/>
</dbReference>
<evidence type="ECO:0000256" key="3">
    <source>
        <dbReference type="ARBA" id="ARBA00022490"/>
    </source>
</evidence>
<dbReference type="GO" id="GO:0005829">
    <property type="term" value="C:cytosol"/>
    <property type="evidence" value="ECO:0007669"/>
    <property type="project" value="TreeGrafter"/>
</dbReference>
<evidence type="ECO:0000256" key="5">
    <source>
        <dbReference type="ARBA" id="ARBA00022801"/>
    </source>
</evidence>
<evidence type="ECO:0000256" key="9">
    <source>
        <dbReference type="SAM" id="MobiDB-lite"/>
    </source>
</evidence>
<keyword evidence="6 8" id="KW-0269">Exonuclease</keyword>
<keyword evidence="5 8" id="KW-0378">Hydrolase</keyword>
<dbReference type="Gene3D" id="2.40.50.140">
    <property type="entry name" value="Nucleic acid-binding proteins"/>
    <property type="match status" value="2"/>
</dbReference>
<protein>
    <recommendedName>
        <fullName evidence="8">Ribonuclease R</fullName>
        <shortName evidence="8">RNase R</shortName>
        <ecNumber evidence="8">3.1.13.1</ecNumber>
    </recommendedName>
</protein>
<dbReference type="NCBIfam" id="TIGR02063">
    <property type="entry name" value="RNase_R"/>
    <property type="match status" value="1"/>
</dbReference>
<dbReference type="InterPro" id="IPR011805">
    <property type="entry name" value="RNase_R"/>
</dbReference>
<accession>A0A0S6UGD2</accession>
<keyword evidence="4 8" id="KW-0540">Nuclease</keyword>
<dbReference type="InterPro" id="IPR001900">
    <property type="entry name" value="RNase_II/R"/>
</dbReference>
<dbReference type="PROSITE" id="PS50126">
    <property type="entry name" value="S1"/>
    <property type="match status" value="1"/>
</dbReference>
<organism evidence="11">
    <name type="scientific">Moorella thermoacetica Y72</name>
    <dbReference type="NCBI Taxonomy" id="1325331"/>
    <lineage>
        <taxon>Bacteria</taxon>
        <taxon>Bacillati</taxon>
        <taxon>Bacillota</taxon>
        <taxon>Clostridia</taxon>
        <taxon>Neomoorellales</taxon>
        <taxon>Neomoorellaceae</taxon>
        <taxon>Neomoorella</taxon>
    </lineage>
</organism>
<feature type="domain" description="S1 motif" evidence="10">
    <location>
        <begin position="622"/>
        <end position="702"/>
    </location>
</feature>
<dbReference type="EMBL" id="DF238840">
    <property type="protein sequence ID" value="GAF26059.1"/>
    <property type="molecule type" value="Genomic_DNA"/>
</dbReference>
<gene>
    <name evidence="8" type="primary">rnr</name>
    <name evidence="11" type="ORF">MTY_1396</name>
</gene>
<dbReference type="SMART" id="SM00357">
    <property type="entry name" value="CSP"/>
    <property type="match status" value="2"/>
</dbReference>
<dbReference type="InterPro" id="IPR012340">
    <property type="entry name" value="NA-bd_OB-fold"/>
</dbReference>
<dbReference type="InterPro" id="IPR040476">
    <property type="entry name" value="CSD2"/>
</dbReference>
<dbReference type="GO" id="GO:0008859">
    <property type="term" value="F:exoribonuclease II activity"/>
    <property type="evidence" value="ECO:0007669"/>
    <property type="project" value="UniProtKB-UniRule"/>
</dbReference>
<dbReference type="Pfam" id="PF08206">
    <property type="entry name" value="OB_RNB"/>
    <property type="match status" value="1"/>
</dbReference>
<dbReference type="PANTHER" id="PTHR23355:SF9">
    <property type="entry name" value="DIS3-LIKE EXONUCLEASE 2"/>
    <property type="match status" value="1"/>
</dbReference>
<dbReference type="InterPro" id="IPR013223">
    <property type="entry name" value="RNase_B_OB_dom"/>
</dbReference>
<dbReference type="Pfam" id="PF17876">
    <property type="entry name" value="CSD2"/>
    <property type="match status" value="1"/>
</dbReference>
<dbReference type="SMART" id="SM00955">
    <property type="entry name" value="RNB"/>
    <property type="match status" value="1"/>
</dbReference>
<evidence type="ECO:0000256" key="2">
    <source>
        <dbReference type="ARBA" id="ARBA00004496"/>
    </source>
</evidence>
<evidence type="ECO:0000256" key="4">
    <source>
        <dbReference type="ARBA" id="ARBA00022722"/>
    </source>
</evidence>
<evidence type="ECO:0000256" key="6">
    <source>
        <dbReference type="ARBA" id="ARBA00022839"/>
    </source>
</evidence>
<dbReference type="Pfam" id="PF00773">
    <property type="entry name" value="RNB"/>
    <property type="match status" value="1"/>
</dbReference>
<dbReference type="AlphaFoldDB" id="A0A0S6UGD2"/>
<feature type="region of interest" description="Disordered" evidence="9">
    <location>
        <begin position="713"/>
        <end position="770"/>
    </location>
</feature>
<dbReference type="SMART" id="SM00316">
    <property type="entry name" value="S1"/>
    <property type="match status" value="1"/>
</dbReference>
<feature type="compositionally biased region" description="Basic residues" evidence="9">
    <location>
        <begin position="752"/>
        <end position="770"/>
    </location>
</feature>
<evidence type="ECO:0000313" key="11">
    <source>
        <dbReference type="EMBL" id="GAF26059.1"/>
    </source>
</evidence>
<name>A0A0S6UGD2_NEOTH</name>